<keyword evidence="7" id="KW-0472">Membrane</keyword>
<keyword evidence="2" id="KW-0433">Leucine-rich repeat</keyword>
<evidence type="ECO:0000313" key="12">
    <source>
        <dbReference type="EMBL" id="KAF9596890.1"/>
    </source>
</evidence>
<evidence type="ECO:0000256" key="7">
    <source>
        <dbReference type="ARBA" id="ARBA00023136"/>
    </source>
</evidence>
<dbReference type="Gene3D" id="3.80.10.10">
    <property type="entry name" value="Ribonuclease Inhibitor"/>
    <property type="match status" value="1"/>
</dbReference>
<keyword evidence="9" id="KW-0694">RNA-binding</keyword>
<reference evidence="12 13" key="1">
    <citation type="submission" date="2020-10" db="EMBL/GenBank/DDBJ databases">
        <title>The Coptis chinensis genome and diversification of protoberbering-type alkaloids.</title>
        <authorList>
            <person name="Wang B."/>
            <person name="Shu S."/>
            <person name="Song C."/>
            <person name="Liu Y."/>
        </authorList>
    </citation>
    <scope>NUCLEOTIDE SEQUENCE [LARGE SCALE GENOMIC DNA]</scope>
    <source>
        <strain evidence="12">HL-2020</strain>
        <tissue evidence="12">Leaf</tissue>
    </source>
</reference>
<dbReference type="AlphaFoldDB" id="A0A835LJ95"/>
<evidence type="ECO:0000256" key="3">
    <source>
        <dbReference type="ARBA" id="ARBA00022692"/>
    </source>
</evidence>
<feature type="chain" id="PRO_5032346461" description="RRM domain-containing protein" evidence="10">
    <location>
        <begin position="27"/>
        <end position="301"/>
    </location>
</feature>
<proteinExistence type="predicted"/>
<evidence type="ECO:0000256" key="4">
    <source>
        <dbReference type="ARBA" id="ARBA00022729"/>
    </source>
</evidence>
<protein>
    <recommendedName>
        <fullName evidence="11">RRM domain-containing protein</fullName>
    </recommendedName>
</protein>
<dbReference type="PANTHER" id="PTHR48063">
    <property type="entry name" value="LRR RECEPTOR-LIKE KINASE"/>
    <property type="match status" value="1"/>
</dbReference>
<evidence type="ECO:0000256" key="10">
    <source>
        <dbReference type="SAM" id="SignalP"/>
    </source>
</evidence>
<comment type="caution">
    <text evidence="12">The sequence shown here is derived from an EMBL/GenBank/DDBJ whole genome shotgun (WGS) entry which is preliminary data.</text>
</comment>
<dbReference type="InterPro" id="IPR032675">
    <property type="entry name" value="LRR_dom_sf"/>
</dbReference>
<organism evidence="12 13">
    <name type="scientific">Coptis chinensis</name>
    <dbReference type="NCBI Taxonomy" id="261450"/>
    <lineage>
        <taxon>Eukaryota</taxon>
        <taxon>Viridiplantae</taxon>
        <taxon>Streptophyta</taxon>
        <taxon>Embryophyta</taxon>
        <taxon>Tracheophyta</taxon>
        <taxon>Spermatophyta</taxon>
        <taxon>Magnoliopsida</taxon>
        <taxon>Ranunculales</taxon>
        <taxon>Ranunculaceae</taxon>
        <taxon>Coptidoideae</taxon>
        <taxon>Coptis</taxon>
    </lineage>
</organism>
<keyword evidence="6" id="KW-1133">Transmembrane helix</keyword>
<evidence type="ECO:0000256" key="5">
    <source>
        <dbReference type="ARBA" id="ARBA00022737"/>
    </source>
</evidence>
<feature type="domain" description="RRM" evidence="11">
    <location>
        <begin position="110"/>
        <end position="149"/>
    </location>
</feature>
<evidence type="ECO:0000256" key="8">
    <source>
        <dbReference type="ARBA" id="ARBA00023180"/>
    </source>
</evidence>
<keyword evidence="13" id="KW-1185">Reference proteome</keyword>
<dbReference type="Pfam" id="PF08263">
    <property type="entry name" value="LRRNT_2"/>
    <property type="match status" value="1"/>
</dbReference>
<dbReference type="OrthoDB" id="1748632at2759"/>
<accession>A0A835LJ95</accession>
<dbReference type="Pfam" id="PF00076">
    <property type="entry name" value="RRM_1"/>
    <property type="match status" value="1"/>
</dbReference>
<dbReference type="SUPFAM" id="SSF54928">
    <property type="entry name" value="RNA-binding domain, RBD"/>
    <property type="match status" value="1"/>
</dbReference>
<dbReference type="GO" id="GO:0016020">
    <property type="term" value="C:membrane"/>
    <property type="evidence" value="ECO:0007669"/>
    <property type="project" value="UniProtKB-SubCell"/>
</dbReference>
<evidence type="ECO:0000256" key="6">
    <source>
        <dbReference type="ARBA" id="ARBA00022989"/>
    </source>
</evidence>
<evidence type="ECO:0000256" key="2">
    <source>
        <dbReference type="ARBA" id="ARBA00022614"/>
    </source>
</evidence>
<dbReference type="InterPro" id="IPR035979">
    <property type="entry name" value="RBD_domain_sf"/>
</dbReference>
<dbReference type="InterPro" id="IPR013210">
    <property type="entry name" value="LRR_N_plant-typ"/>
</dbReference>
<dbReference type="Proteomes" id="UP000631114">
    <property type="component" value="Unassembled WGS sequence"/>
</dbReference>
<sequence length="301" mass="33639">MRSRHNIHLVLLALALVVFCFDFSWCIEIEKQALHDLKQSFTDPSNRLSSWVGEDCCIWVGVECDNNTGQVIKLDLRNPNNEYSSLHESTWLVASENTFNKCAWIVRLCKSRGFGFIEYASHENAQSAIQTMYQQEHHSRKIRVNFATDRSGGLHNCNGDYGGGGGSCGSSGGGVYSSRSNFDGSAIAGGRLWWRRWRVCCGKRANIEAEEAEELLRPLAEENSYTKMEAIMEAIVVLVCSFLCSLGLSSPHPDFVEESFLMSVKESLSEGGLFVINLVSRSTAIRETVVSRIKTIRTDFV</sequence>
<keyword evidence="5" id="KW-0677">Repeat</keyword>
<name>A0A835LJ95_9MAGN</name>
<dbReference type="GO" id="GO:0003723">
    <property type="term" value="F:RNA binding"/>
    <property type="evidence" value="ECO:0007669"/>
    <property type="project" value="UniProtKB-UniRule"/>
</dbReference>
<keyword evidence="3" id="KW-0812">Transmembrane</keyword>
<dbReference type="PANTHER" id="PTHR48063:SF112">
    <property type="entry name" value="RECEPTOR LIKE PROTEIN 30-LIKE"/>
    <property type="match status" value="1"/>
</dbReference>
<evidence type="ECO:0000256" key="9">
    <source>
        <dbReference type="PROSITE-ProRule" id="PRU00176"/>
    </source>
</evidence>
<comment type="subcellular location">
    <subcellularLocation>
        <location evidence="1">Membrane</location>
        <topology evidence="1">Single-pass type I membrane protein</topology>
    </subcellularLocation>
</comment>
<dbReference type="InterPro" id="IPR012677">
    <property type="entry name" value="Nucleotide-bd_a/b_plait_sf"/>
</dbReference>
<evidence type="ECO:0000259" key="11">
    <source>
        <dbReference type="PROSITE" id="PS50102"/>
    </source>
</evidence>
<evidence type="ECO:0000313" key="13">
    <source>
        <dbReference type="Proteomes" id="UP000631114"/>
    </source>
</evidence>
<keyword evidence="4 10" id="KW-0732">Signal</keyword>
<dbReference type="EMBL" id="JADFTS010000007">
    <property type="protein sequence ID" value="KAF9596890.1"/>
    <property type="molecule type" value="Genomic_DNA"/>
</dbReference>
<dbReference type="InterPro" id="IPR000504">
    <property type="entry name" value="RRM_dom"/>
</dbReference>
<dbReference type="InterPro" id="IPR046956">
    <property type="entry name" value="RLP23-like"/>
</dbReference>
<keyword evidence="8" id="KW-0325">Glycoprotein</keyword>
<gene>
    <name evidence="12" type="ORF">IFM89_013938</name>
</gene>
<dbReference type="Gene3D" id="3.30.70.330">
    <property type="match status" value="1"/>
</dbReference>
<dbReference type="PROSITE" id="PS50102">
    <property type="entry name" value="RRM"/>
    <property type="match status" value="1"/>
</dbReference>
<feature type="signal peptide" evidence="10">
    <location>
        <begin position="1"/>
        <end position="26"/>
    </location>
</feature>
<evidence type="ECO:0000256" key="1">
    <source>
        <dbReference type="ARBA" id="ARBA00004479"/>
    </source>
</evidence>